<evidence type="ECO:0000313" key="3">
    <source>
        <dbReference type="Proteomes" id="UP001301769"/>
    </source>
</evidence>
<reference evidence="2" key="1">
    <citation type="journal article" date="2023" name="Mol. Phylogenet. Evol.">
        <title>Genome-scale phylogeny and comparative genomics of the fungal order Sordariales.</title>
        <authorList>
            <person name="Hensen N."/>
            <person name="Bonometti L."/>
            <person name="Westerberg I."/>
            <person name="Brannstrom I.O."/>
            <person name="Guillou S."/>
            <person name="Cros-Aarteil S."/>
            <person name="Calhoun S."/>
            <person name="Haridas S."/>
            <person name="Kuo A."/>
            <person name="Mondo S."/>
            <person name="Pangilinan J."/>
            <person name="Riley R."/>
            <person name="LaButti K."/>
            <person name="Andreopoulos B."/>
            <person name="Lipzen A."/>
            <person name="Chen C."/>
            <person name="Yan M."/>
            <person name="Daum C."/>
            <person name="Ng V."/>
            <person name="Clum A."/>
            <person name="Steindorff A."/>
            <person name="Ohm R.A."/>
            <person name="Martin F."/>
            <person name="Silar P."/>
            <person name="Natvig D.O."/>
            <person name="Lalanne C."/>
            <person name="Gautier V."/>
            <person name="Ament-Velasquez S.L."/>
            <person name="Kruys A."/>
            <person name="Hutchinson M.I."/>
            <person name="Powell A.J."/>
            <person name="Barry K."/>
            <person name="Miller A.N."/>
            <person name="Grigoriev I.V."/>
            <person name="Debuchy R."/>
            <person name="Gladieux P."/>
            <person name="Hiltunen Thoren M."/>
            <person name="Johannesson H."/>
        </authorList>
    </citation>
    <scope>NUCLEOTIDE SEQUENCE</scope>
    <source>
        <strain evidence="2">PSN293</strain>
    </source>
</reference>
<feature type="non-terminal residue" evidence="2">
    <location>
        <position position="195"/>
    </location>
</feature>
<dbReference type="AlphaFoldDB" id="A0AAN6Y1U6"/>
<feature type="non-terminal residue" evidence="2">
    <location>
        <position position="1"/>
    </location>
</feature>
<comment type="caution">
    <text evidence="2">The sequence shown here is derived from an EMBL/GenBank/DDBJ whole genome shotgun (WGS) entry which is preliminary data.</text>
</comment>
<proteinExistence type="predicted"/>
<organism evidence="2 3">
    <name type="scientific">Rhypophila decipiens</name>
    <dbReference type="NCBI Taxonomy" id="261697"/>
    <lineage>
        <taxon>Eukaryota</taxon>
        <taxon>Fungi</taxon>
        <taxon>Dikarya</taxon>
        <taxon>Ascomycota</taxon>
        <taxon>Pezizomycotina</taxon>
        <taxon>Sordariomycetes</taxon>
        <taxon>Sordariomycetidae</taxon>
        <taxon>Sordariales</taxon>
        <taxon>Naviculisporaceae</taxon>
        <taxon>Rhypophila</taxon>
    </lineage>
</organism>
<sequence>KATGESFIYLKDFGFGQESAAQLVRNVATGEVVIRKVVKNLCYRKNYESPEPFRPVKPKEIEILEKVQTWPDMPGVPRYLSECYSHEYIKVKETRFRGVGPLYRSVGMWRLCNGGSIFDATDFDSNADRDNYATLLPLVGWARYVWQIVGTLHFLGHGNPEGIPLTHRDCHPGNIFIHWNDDDTLLPDFILGDFG</sequence>
<accession>A0AAN6Y1U6</accession>
<reference evidence="2" key="2">
    <citation type="submission" date="2023-05" db="EMBL/GenBank/DDBJ databases">
        <authorList>
            <consortium name="Lawrence Berkeley National Laboratory"/>
            <person name="Steindorff A."/>
            <person name="Hensen N."/>
            <person name="Bonometti L."/>
            <person name="Westerberg I."/>
            <person name="Brannstrom I.O."/>
            <person name="Guillou S."/>
            <person name="Cros-Aarteil S."/>
            <person name="Calhoun S."/>
            <person name="Haridas S."/>
            <person name="Kuo A."/>
            <person name="Mondo S."/>
            <person name="Pangilinan J."/>
            <person name="Riley R."/>
            <person name="Labutti K."/>
            <person name="Andreopoulos B."/>
            <person name="Lipzen A."/>
            <person name="Chen C."/>
            <person name="Yanf M."/>
            <person name="Daum C."/>
            <person name="Ng V."/>
            <person name="Clum A."/>
            <person name="Ohm R."/>
            <person name="Martin F."/>
            <person name="Silar P."/>
            <person name="Natvig D."/>
            <person name="Lalanne C."/>
            <person name="Gautier V."/>
            <person name="Ament-Velasquez S.L."/>
            <person name="Kruys A."/>
            <person name="Hutchinson M.I."/>
            <person name="Powell A.J."/>
            <person name="Barry K."/>
            <person name="Miller A.N."/>
            <person name="Grigoriev I.V."/>
            <person name="Debuchy R."/>
            <person name="Gladieux P."/>
            <person name="Thoren M.H."/>
            <person name="Johannesson H."/>
        </authorList>
    </citation>
    <scope>NUCLEOTIDE SEQUENCE</scope>
    <source>
        <strain evidence="2">PSN293</strain>
    </source>
</reference>
<dbReference type="Proteomes" id="UP001301769">
    <property type="component" value="Unassembled WGS sequence"/>
</dbReference>
<feature type="domain" description="Protein kinase" evidence="1">
    <location>
        <begin position="7"/>
        <end position="195"/>
    </location>
</feature>
<dbReference type="InterPro" id="IPR000719">
    <property type="entry name" value="Prot_kinase_dom"/>
</dbReference>
<keyword evidence="3" id="KW-1185">Reference proteome</keyword>
<dbReference type="InterPro" id="IPR011009">
    <property type="entry name" value="Kinase-like_dom_sf"/>
</dbReference>
<evidence type="ECO:0000259" key="1">
    <source>
        <dbReference type="PROSITE" id="PS50011"/>
    </source>
</evidence>
<dbReference type="GO" id="GO:0005524">
    <property type="term" value="F:ATP binding"/>
    <property type="evidence" value="ECO:0007669"/>
    <property type="project" value="InterPro"/>
</dbReference>
<protein>
    <recommendedName>
        <fullName evidence="1">Protein kinase domain-containing protein</fullName>
    </recommendedName>
</protein>
<name>A0AAN6Y1U6_9PEZI</name>
<gene>
    <name evidence="2" type="ORF">QBC37DRAFT_257690</name>
</gene>
<dbReference type="GO" id="GO:0004672">
    <property type="term" value="F:protein kinase activity"/>
    <property type="evidence" value="ECO:0007669"/>
    <property type="project" value="InterPro"/>
</dbReference>
<dbReference type="SUPFAM" id="SSF56112">
    <property type="entry name" value="Protein kinase-like (PK-like)"/>
    <property type="match status" value="1"/>
</dbReference>
<evidence type="ECO:0000313" key="2">
    <source>
        <dbReference type="EMBL" id="KAK4211083.1"/>
    </source>
</evidence>
<dbReference type="Gene3D" id="1.10.510.10">
    <property type="entry name" value="Transferase(Phosphotransferase) domain 1"/>
    <property type="match status" value="1"/>
</dbReference>
<dbReference type="EMBL" id="MU858158">
    <property type="protein sequence ID" value="KAK4211083.1"/>
    <property type="molecule type" value="Genomic_DNA"/>
</dbReference>
<dbReference type="PROSITE" id="PS50011">
    <property type="entry name" value="PROTEIN_KINASE_DOM"/>
    <property type="match status" value="1"/>
</dbReference>